<dbReference type="PANTHER" id="PTHR42776:SF27">
    <property type="entry name" value="DIPEPTIDYL PEPTIDASE FAMILY MEMBER 6"/>
    <property type="match status" value="1"/>
</dbReference>
<reference evidence="3" key="1">
    <citation type="submission" date="2019-11" db="EMBL/GenBank/DDBJ databases">
        <authorList>
            <person name="Feng L."/>
        </authorList>
    </citation>
    <scope>NUCLEOTIDE SEQUENCE</scope>
    <source>
        <strain evidence="3">CbolteaeLFYP116</strain>
    </source>
</reference>
<dbReference type="InterPro" id="IPR001375">
    <property type="entry name" value="Peptidase_S9_cat"/>
</dbReference>
<dbReference type="RefSeq" id="WP_002577214.1">
    <property type="nucleotide sequence ID" value="NZ_BAABZS010000001.1"/>
</dbReference>
<gene>
    <name evidence="3" type="ORF">CBLFYP116_05700</name>
</gene>
<evidence type="ECO:0000313" key="3">
    <source>
        <dbReference type="EMBL" id="VYT56798.1"/>
    </source>
</evidence>
<dbReference type="GeneID" id="23115514"/>
<name>A0A6N2XUJ8_9FIRM</name>
<feature type="domain" description="Peptidase S9 prolyl oligopeptidase catalytic" evidence="2">
    <location>
        <begin position="405"/>
        <end position="610"/>
    </location>
</feature>
<dbReference type="EMBL" id="CACRTF010000024">
    <property type="protein sequence ID" value="VYT56798.1"/>
    <property type="molecule type" value="Genomic_DNA"/>
</dbReference>
<sequence length="611" mass="66890">MKHPELLSLHSVSDLRISPGASRCAFLVHTPCEAENNYETHLYVSDYTVSYPIGVSGITSFAWVDEAVLAVGRPNADSTQFALLSLKDGSEETVWNIPFEARIEGWVSGQLLISARRPITEEKAQEDGSWTILDELPIWEDGEGYRAKIRRQLFLCSYGGQPIRISPEEMDVRIVSAHSNGLAYAGYIPGNHGRIVNEIRYWAGEDRLLCRNCGDIRHLALGSNYAFIYGLNIESEPDAAPALMQVSLDTGKAESLYVSGIAVGNYIVSDIGRQGKILCADGDALYFSATKEGTSQIYKLSASGEPLCLTLAPGSIEQLDVQAGRIAFAGLRKGSCQEVYVLEDGEQMISHLHGNDTLPFYPMVQIPCHGIQGWALREETEEKTCPAVIFLHDGPQQAFGEVYHFGMQLLAQNGYVVLFANLPGSTGYGKDFSMLDGHWGDDDYNGLIRFLDAALDACPEIDPSRLAVIGTGYGAYLAAVATGKCNRFGAAICDGVISNCVSMVSTSDHGIAFAEKQMKACAFKKTGELWKRSPLSRIASMKTPTLLLHGENDRSSHLSQGQMLFTALKIHGVPARLCVFPGENHSLASKGTPLARDRYHSEILRWLKMYL</sequence>
<dbReference type="GO" id="GO:0004252">
    <property type="term" value="F:serine-type endopeptidase activity"/>
    <property type="evidence" value="ECO:0007669"/>
    <property type="project" value="TreeGrafter"/>
</dbReference>
<dbReference type="Gene3D" id="3.40.50.1820">
    <property type="entry name" value="alpha/beta hydrolase"/>
    <property type="match status" value="1"/>
</dbReference>
<organism evidence="3">
    <name type="scientific">Enterocloster bolteae</name>
    <dbReference type="NCBI Taxonomy" id="208479"/>
    <lineage>
        <taxon>Bacteria</taxon>
        <taxon>Bacillati</taxon>
        <taxon>Bacillota</taxon>
        <taxon>Clostridia</taxon>
        <taxon>Lachnospirales</taxon>
        <taxon>Lachnospiraceae</taxon>
        <taxon>Enterocloster</taxon>
    </lineage>
</organism>
<dbReference type="SUPFAM" id="SSF82171">
    <property type="entry name" value="DPP6 N-terminal domain-like"/>
    <property type="match status" value="1"/>
</dbReference>
<protein>
    <submittedName>
        <fullName evidence="3">Prolyl oligopeptidase family protein</fullName>
    </submittedName>
</protein>
<dbReference type="PANTHER" id="PTHR42776">
    <property type="entry name" value="SERINE PEPTIDASE S9 FAMILY MEMBER"/>
    <property type="match status" value="1"/>
</dbReference>
<dbReference type="AlphaFoldDB" id="A0A6N2XUJ8"/>
<evidence type="ECO:0000259" key="2">
    <source>
        <dbReference type="Pfam" id="PF00326"/>
    </source>
</evidence>
<keyword evidence="1" id="KW-0378">Hydrolase</keyword>
<dbReference type="GO" id="GO:0006508">
    <property type="term" value="P:proteolysis"/>
    <property type="evidence" value="ECO:0007669"/>
    <property type="project" value="InterPro"/>
</dbReference>
<evidence type="ECO:0000256" key="1">
    <source>
        <dbReference type="ARBA" id="ARBA00022801"/>
    </source>
</evidence>
<dbReference type="SUPFAM" id="SSF53474">
    <property type="entry name" value="alpha/beta-Hydrolases"/>
    <property type="match status" value="1"/>
</dbReference>
<dbReference type="Pfam" id="PF00326">
    <property type="entry name" value="Peptidase_S9"/>
    <property type="match status" value="1"/>
</dbReference>
<proteinExistence type="predicted"/>
<accession>A0A6N2XUJ8</accession>
<dbReference type="InterPro" id="IPR029058">
    <property type="entry name" value="AB_hydrolase_fold"/>
</dbReference>